<dbReference type="InterPro" id="IPR012310">
    <property type="entry name" value="DNA_ligase_ATP-dep_cent"/>
</dbReference>
<accession>A0ABT4Q6H3</accession>
<dbReference type="InterPro" id="IPR050191">
    <property type="entry name" value="ATP-dep_DNA_ligase"/>
</dbReference>
<dbReference type="Gene3D" id="3.30.1490.70">
    <property type="match status" value="1"/>
</dbReference>
<gene>
    <name evidence="4" type="ORF">O9H85_08530</name>
</gene>
<dbReference type="CDD" id="cd07906">
    <property type="entry name" value="Adenylation_DNA_ligase_LigD_LigC"/>
    <property type="match status" value="1"/>
</dbReference>
<organism evidence="4 5">
    <name type="scientific">Paenibacillus gyeongsangnamensis</name>
    <dbReference type="NCBI Taxonomy" id="3388067"/>
    <lineage>
        <taxon>Bacteria</taxon>
        <taxon>Bacillati</taxon>
        <taxon>Bacillota</taxon>
        <taxon>Bacilli</taxon>
        <taxon>Bacillales</taxon>
        <taxon>Paenibacillaceae</taxon>
        <taxon>Paenibacillus</taxon>
    </lineage>
</organism>
<dbReference type="PANTHER" id="PTHR45674:SF4">
    <property type="entry name" value="DNA LIGASE 1"/>
    <property type="match status" value="1"/>
</dbReference>
<sequence>MFIAPMLPEPAEQPFSDDTYVFEPLYDGHRLLLVHQGVETRLWSGHKTECTRQYPELHRLRIQRDLILDGEICSIDPGTGRSCRELVIERSKLHSKEKIRAYAHHRPVIYMVWDILSLDGRDLRALPLVKRRSVLEAVVEPNEAVKLVPQTDGRGDALWRAVVKDSMEGMVAKRKNSPYVSRRSGDWLKIANAGYRDGRTIGDTTTALLAASN</sequence>
<evidence type="ECO:0000256" key="1">
    <source>
        <dbReference type="ARBA" id="ARBA00007572"/>
    </source>
</evidence>
<evidence type="ECO:0000256" key="2">
    <source>
        <dbReference type="ARBA" id="ARBA00022598"/>
    </source>
</evidence>
<dbReference type="Gene3D" id="3.30.470.30">
    <property type="entry name" value="DNA ligase/mRNA capping enzyme"/>
    <property type="match status" value="1"/>
</dbReference>
<dbReference type="EMBL" id="JAQAGZ010000004">
    <property type="protein sequence ID" value="MCZ8512478.1"/>
    <property type="molecule type" value="Genomic_DNA"/>
</dbReference>
<dbReference type="GO" id="GO:0016874">
    <property type="term" value="F:ligase activity"/>
    <property type="evidence" value="ECO:0007669"/>
    <property type="project" value="UniProtKB-KW"/>
</dbReference>
<dbReference type="SUPFAM" id="SSF56091">
    <property type="entry name" value="DNA ligase/mRNA capping enzyme, catalytic domain"/>
    <property type="match status" value="1"/>
</dbReference>
<protein>
    <submittedName>
        <fullName evidence="4">ATP-dependent DNA ligase</fullName>
    </submittedName>
</protein>
<evidence type="ECO:0000313" key="5">
    <source>
        <dbReference type="Proteomes" id="UP001527882"/>
    </source>
</evidence>
<dbReference type="Pfam" id="PF01068">
    <property type="entry name" value="DNA_ligase_A_M"/>
    <property type="match status" value="1"/>
</dbReference>
<feature type="domain" description="ATP-dependent DNA ligase family profile" evidence="3">
    <location>
        <begin position="101"/>
        <end position="213"/>
    </location>
</feature>
<keyword evidence="5" id="KW-1185">Reference proteome</keyword>
<reference evidence="4 5" key="1">
    <citation type="submission" date="2022-12" db="EMBL/GenBank/DDBJ databases">
        <title>Draft genome sequence of Paenibacillus sp. dW9.</title>
        <authorList>
            <person name="Choi E.-W."/>
            <person name="Kim D.-U."/>
        </authorList>
    </citation>
    <scope>NUCLEOTIDE SEQUENCE [LARGE SCALE GENOMIC DNA]</scope>
    <source>
        <strain evidence="5">dW9</strain>
    </source>
</reference>
<dbReference type="PANTHER" id="PTHR45674">
    <property type="entry name" value="DNA LIGASE 1/3 FAMILY MEMBER"/>
    <property type="match status" value="1"/>
</dbReference>
<comment type="similarity">
    <text evidence="1">Belongs to the ATP-dependent DNA ligase family.</text>
</comment>
<name>A0ABT4Q6H3_9BACL</name>
<keyword evidence="2 4" id="KW-0436">Ligase</keyword>
<evidence type="ECO:0000313" key="4">
    <source>
        <dbReference type="EMBL" id="MCZ8512478.1"/>
    </source>
</evidence>
<dbReference type="PROSITE" id="PS50160">
    <property type="entry name" value="DNA_LIGASE_A3"/>
    <property type="match status" value="1"/>
</dbReference>
<evidence type="ECO:0000259" key="3">
    <source>
        <dbReference type="PROSITE" id="PS50160"/>
    </source>
</evidence>
<dbReference type="RefSeq" id="WP_269880919.1">
    <property type="nucleotide sequence ID" value="NZ_JAQAGZ010000004.1"/>
</dbReference>
<dbReference type="Proteomes" id="UP001527882">
    <property type="component" value="Unassembled WGS sequence"/>
</dbReference>
<proteinExistence type="inferred from homology"/>
<comment type="caution">
    <text evidence="4">The sequence shown here is derived from an EMBL/GenBank/DDBJ whole genome shotgun (WGS) entry which is preliminary data.</text>
</comment>